<feature type="repeat" description="WD" evidence="4">
    <location>
        <begin position="290"/>
        <end position="323"/>
    </location>
</feature>
<dbReference type="PRINTS" id="PR00320">
    <property type="entry name" value="GPROTEINBRPT"/>
</dbReference>
<evidence type="ECO:0000313" key="7">
    <source>
        <dbReference type="Proteomes" id="UP000664859"/>
    </source>
</evidence>
<organism evidence="6 7">
    <name type="scientific">Tribonema minus</name>
    <dbReference type="NCBI Taxonomy" id="303371"/>
    <lineage>
        <taxon>Eukaryota</taxon>
        <taxon>Sar</taxon>
        <taxon>Stramenopiles</taxon>
        <taxon>Ochrophyta</taxon>
        <taxon>PX clade</taxon>
        <taxon>Xanthophyceae</taxon>
        <taxon>Tribonematales</taxon>
        <taxon>Tribonemataceae</taxon>
        <taxon>Tribonema</taxon>
    </lineage>
</organism>
<evidence type="ECO:0000256" key="5">
    <source>
        <dbReference type="SAM" id="MobiDB-lite"/>
    </source>
</evidence>
<sequence>MDDGAAARAGMSFVERPDIADDDSDDGDGDDAEDHVIQPSDAVLLAAATEEDEHAVLLVHVYDAAAGSLYVHHDVTLPALPLCVAWMDVAPRRHDGGSAAPLASYAAVGTFEPGIEIWNLDVLDPLEPSAVLGGWAPGTAGGAGAGGKKKKKGGAAAVVEGSHSDAVIGLSWNATHRQVLASAGADEVVKVWDVTTQMCSATLTHHSDKVQSVAWHATEAAVLASAAYDGKLAILDVRAAAAAALLPLGADPECLIWDPHDGSRLMAGTEDGAVACWDVRKVGAPPLFRFAAHGEGVAGLSASPHHRGLLATASEDKTVRLWDASAAGGAAMPVLLAAKPMAVGRLFAVSFYPGTPFLLATGGSKGQVALWHTDDEPAVAARFLRGEAPAGAAAASANVGSSSSSSAAAAPAAAAEKAALKKAQQEEDDRVVAAIEGMAVDDGEAKKQKKHAKDGSKKHKKKKGKSG</sequence>
<keyword evidence="3" id="KW-0677">Repeat</keyword>
<evidence type="ECO:0000256" key="4">
    <source>
        <dbReference type="PROSITE-ProRule" id="PRU00221"/>
    </source>
</evidence>
<reference evidence="6" key="1">
    <citation type="submission" date="2021-02" db="EMBL/GenBank/DDBJ databases">
        <title>First Annotated Genome of the Yellow-green Alga Tribonema minus.</title>
        <authorList>
            <person name="Mahan K.M."/>
        </authorList>
    </citation>
    <scope>NUCLEOTIDE SEQUENCE</scope>
    <source>
        <strain evidence="6">UTEX B ZZ1240</strain>
    </source>
</reference>
<dbReference type="GO" id="GO:0006364">
    <property type="term" value="P:rRNA processing"/>
    <property type="evidence" value="ECO:0007669"/>
    <property type="project" value="InterPro"/>
</dbReference>
<name>A0A835ZB86_9STRA</name>
<dbReference type="AlphaFoldDB" id="A0A835ZB86"/>
<feature type="region of interest" description="Disordered" evidence="5">
    <location>
        <begin position="1"/>
        <end position="33"/>
    </location>
</feature>
<dbReference type="Proteomes" id="UP000664859">
    <property type="component" value="Unassembled WGS sequence"/>
</dbReference>
<evidence type="ECO:0000256" key="2">
    <source>
        <dbReference type="ARBA" id="ARBA00022574"/>
    </source>
</evidence>
<dbReference type="Pfam" id="PF00400">
    <property type="entry name" value="WD40"/>
    <property type="match status" value="3"/>
</dbReference>
<proteinExistence type="predicted"/>
<evidence type="ECO:0000256" key="1">
    <source>
        <dbReference type="ARBA" id="ARBA00022553"/>
    </source>
</evidence>
<feature type="region of interest" description="Disordered" evidence="5">
    <location>
        <begin position="440"/>
        <end position="467"/>
    </location>
</feature>
<feature type="repeat" description="WD" evidence="4">
    <location>
        <begin position="160"/>
        <end position="202"/>
    </location>
</feature>
<keyword evidence="1" id="KW-0597">Phosphoprotein</keyword>
<dbReference type="PANTHER" id="PTHR14091:SF0">
    <property type="entry name" value="PERIODIC TRYPTOPHAN PROTEIN 1 HOMOLOG"/>
    <property type="match status" value="1"/>
</dbReference>
<comment type="caution">
    <text evidence="6">The sequence shown here is derived from an EMBL/GenBank/DDBJ whole genome shotgun (WGS) entry which is preliminary data.</text>
</comment>
<dbReference type="PROSITE" id="PS00678">
    <property type="entry name" value="WD_REPEATS_1"/>
    <property type="match status" value="1"/>
</dbReference>
<keyword evidence="7" id="KW-1185">Reference proteome</keyword>
<dbReference type="InterPro" id="IPR044285">
    <property type="entry name" value="PWP1"/>
</dbReference>
<dbReference type="InterPro" id="IPR015943">
    <property type="entry name" value="WD40/YVTN_repeat-like_dom_sf"/>
</dbReference>
<evidence type="ECO:0000256" key="3">
    <source>
        <dbReference type="ARBA" id="ARBA00022737"/>
    </source>
</evidence>
<dbReference type="InterPro" id="IPR001680">
    <property type="entry name" value="WD40_rpt"/>
</dbReference>
<dbReference type="PROSITE" id="PS50294">
    <property type="entry name" value="WD_REPEATS_REGION"/>
    <property type="match status" value="2"/>
</dbReference>
<dbReference type="PROSITE" id="PS50082">
    <property type="entry name" value="WD_REPEATS_2"/>
    <property type="match status" value="3"/>
</dbReference>
<dbReference type="OrthoDB" id="270624at2759"/>
<dbReference type="InterPro" id="IPR019775">
    <property type="entry name" value="WD40_repeat_CS"/>
</dbReference>
<dbReference type="EMBL" id="JAFCMP010000022">
    <property type="protein sequence ID" value="KAG5191207.1"/>
    <property type="molecule type" value="Genomic_DNA"/>
</dbReference>
<dbReference type="SUPFAM" id="SSF50978">
    <property type="entry name" value="WD40 repeat-like"/>
    <property type="match status" value="1"/>
</dbReference>
<accession>A0A835ZB86</accession>
<dbReference type="GO" id="GO:0005634">
    <property type="term" value="C:nucleus"/>
    <property type="evidence" value="ECO:0007669"/>
    <property type="project" value="TreeGrafter"/>
</dbReference>
<dbReference type="InterPro" id="IPR036322">
    <property type="entry name" value="WD40_repeat_dom_sf"/>
</dbReference>
<feature type="compositionally biased region" description="Acidic residues" evidence="5">
    <location>
        <begin position="20"/>
        <end position="33"/>
    </location>
</feature>
<dbReference type="Gene3D" id="2.130.10.10">
    <property type="entry name" value="YVTN repeat-like/Quinoprotein amine dehydrogenase"/>
    <property type="match status" value="1"/>
</dbReference>
<dbReference type="SMART" id="SM00320">
    <property type="entry name" value="WD40"/>
    <property type="match status" value="5"/>
</dbReference>
<protein>
    <submittedName>
        <fullName evidence="6">WD40-repeat-containing domain protein</fullName>
    </submittedName>
</protein>
<keyword evidence="2 4" id="KW-0853">WD repeat</keyword>
<feature type="compositionally biased region" description="Basic residues" evidence="5">
    <location>
        <begin position="447"/>
        <end position="467"/>
    </location>
</feature>
<feature type="repeat" description="WD" evidence="4">
    <location>
        <begin position="203"/>
        <end position="245"/>
    </location>
</feature>
<dbReference type="InterPro" id="IPR020472">
    <property type="entry name" value="WD40_PAC1"/>
</dbReference>
<gene>
    <name evidence="6" type="ORF">JKP88DRAFT_174875</name>
</gene>
<dbReference type="PANTHER" id="PTHR14091">
    <property type="entry name" value="PERIODIC TRYPTOPHAN PROTEIN 1"/>
    <property type="match status" value="1"/>
</dbReference>
<evidence type="ECO:0000313" key="6">
    <source>
        <dbReference type="EMBL" id="KAG5191207.1"/>
    </source>
</evidence>